<evidence type="ECO:0000313" key="1">
    <source>
        <dbReference type="EMBL" id="CEG60937.1"/>
    </source>
</evidence>
<dbReference type="HOGENOM" id="CLU_2482233_0_0_6"/>
<dbReference type="EMBL" id="FMVN01000014">
    <property type="protein sequence ID" value="SCY69205.1"/>
    <property type="molecule type" value="Genomic_DNA"/>
</dbReference>
<dbReference type="OrthoDB" id="9149570at2"/>
<reference evidence="1" key="2">
    <citation type="submission" date="2014-09" db="EMBL/GenBank/DDBJ databases">
        <authorList>
            <person name="GOMEZ-VALERO Laura"/>
        </authorList>
    </citation>
    <scope>NUCLEOTIDE SEQUENCE</scope>
    <source>
        <strain evidence="1">ATCC33218</strain>
    </source>
</reference>
<sequence>MLADWLTTRNKKRAPITPTAWNKIKKELWKCEQQGINPVDSFETMVASGWQSLRFEWFQFTKPQSSSGINNLSTDWGKNFYENELGF</sequence>
<dbReference type="RefSeq" id="WP_045099268.1">
    <property type="nucleotide sequence ID" value="NZ_FMVN01000014.1"/>
</dbReference>
<dbReference type="KEGG" id="tmc:LMI_1639"/>
<reference evidence="2 4" key="3">
    <citation type="submission" date="2016-10" db="EMBL/GenBank/DDBJ databases">
        <authorList>
            <person name="Varghese N."/>
            <person name="Submissions S."/>
        </authorList>
    </citation>
    <scope>NUCLEOTIDE SEQUENCE [LARGE SCALE GENOMIC DNA]</scope>
    <source>
        <strain evidence="2 4">ATCC 33218</strain>
    </source>
</reference>
<proteinExistence type="predicted"/>
<evidence type="ECO:0000313" key="4">
    <source>
        <dbReference type="Proteomes" id="UP000182998"/>
    </source>
</evidence>
<evidence type="ECO:0000313" key="2">
    <source>
        <dbReference type="EMBL" id="SCY69205.1"/>
    </source>
</evidence>
<dbReference type="Proteomes" id="UP000032414">
    <property type="component" value="Chromosome I"/>
</dbReference>
<gene>
    <name evidence="1" type="ORF">LMI_1639</name>
    <name evidence="2" type="ORF">SAMN02982997_02508</name>
</gene>
<dbReference type="EMBL" id="LN614830">
    <property type="protein sequence ID" value="CEG60937.1"/>
    <property type="molecule type" value="Genomic_DNA"/>
</dbReference>
<keyword evidence="4" id="KW-1185">Reference proteome</keyword>
<name>A0A098GG25_LEGMI</name>
<dbReference type="Proteomes" id="UP000182998">
    <property type="component" value="Unassembled WGS sequence"/>
</dbReference>
<evidence type="ECO:0000313" key="3">
    <source>
        <dbReference type="Proteomes" id="UP000032414"/>
    </source>
</evidence>
<dbReference type="PATRIC" id="fig|451.8.peg.1990"/>
<dbReference type="AlphaFoldDB" id="A0A098GG25"/>
<protein>
    <submittedName>
        <fullName evidence="1">Putative phage protein</fullName>
    </submittedName>
</protein>
<reference evidence="3" key="1">
    <citation type="submission" date="2014-09" db="EMBL/GenBank/DDBJ databases">
        <authorList>
            <person name="Gomez-Valero L."/>
        </authorList>
    </citation>
    <scope>NUCLEOTIDE SEQUENCE [LARGE SCALE GENOMIC DNA]</scope>
    <source>
        <strain evidence="3">ATCC33218</strain>
    </source>
</reference>
<organism evidence="1 3">
    <name type="scientific">Legionella micdadei</name>
    <name type="common">Tatlockia micdadei</name>
    <dbReference type="NCBI Taxonomy" id="451"/>
    <lineage>
        <taxon>Bacteria</taxon>
        <taxon>Pseudomonadati</taxon>
        <taxon>Pseudomonadota</taxon>
        <taxon>Gammaproteobacteria</taxon>
        <taxon>Legionellales</taxon>
        <taxon>Legionellaceae</taxon>
        <taxon>Legionella</taxon>
    </lineage>
</organism>
<accession>A0A098GG25</accession>